<comment type="caution">
    <text evidence="4">The sequence shown here is derived from an EMBL/GenBank/DDBJ whole genome shotgun (WGS) entry which is preliminary data.</text>
</comment>
<feature type="region of interest" description="Disordered" evidence="2">
    <location>
        <begin position="108"/>
        <end position="136"/>
    </location>
</feature>
<gene>
    <name evidence="4" type="primary">FNDC3B_2</name>
    <name evidence="4" type="ORF">Ciccas_002068</name>
</gene>
<feature type="region of interest" description="Disordered" evidence="2">
    <location>
        <begin position="640"/>
        <end position="674"/>
    </location>
</feature>
<name>A0ABD2QI84_9PLAT</name>
<dbReference type="EMBL" id="JBJKFK010000152">
    <property type="protein sequence ID" value="KAL3319261.1"/>
    <property type="molecule type" value="Genomic_DNA"/>
</dbReference>
<proteinExistence type="predicted"/>
<reference evidence="4 5" key="1">
    <citation type="submission" date="2024-11" db="EMBL/GenBank/DDBJ databases">
        <title>Adaptive evolution of stress response genes in parasites aligns with host niche diversity.</title>
        <authorList>
            <person name="Hahn C."/>
            <person name="Resl P."/>
        </authorList>
    </citation>
    <scope>NUCLEOTIDE SEQUENCE [LARGE SCALE GENOMIC DNA]</scope>
    <source>
        <strain evidence="4">EGGRZ-B1_66</strain>
        <tissue evidence="4">Body</tissue>
    </source>
</reference>
<dbReference type="PANTHER" id="PTHR13817:SF73">
    <property type="entry name" value="FIBRONECTIN TYPE-III DOMAIN-CONTAINING PROTEIN"/>
    <property type="match status" value="1"/>
</dbReference>
<dbReference type="Proteomes" id="UP001626550">
    <property type="component" value="Unassembled WGS sequence"/>
</dbReference>
<accession>A0ABD2QI84</accession>
<dbReference type="SMART" id="SM00060">
    <property type="entry name" value="FN3"/>
    <property type="match status" value="3"/>
</dbReference>
<dbReference type="Gene3D" id="2.60.40.10">
    <property type="entry name" value="Immunoglobulins"/>
    <property type="match status" value="3"/>
</dbReference>
<evidence type="ECO:0000259" key="3">
    <source>
        <dbReference type="PROSITE" id="PS50853"/>
    </source>
</evidence>
<keyword evidence="1" id="KW-0677">Repeat</keyword>
<dbReference type="PANTHER" id="PTHR13817">
    <property type="entry name" value="TITIN"/>
    <property type="match status" value="1"/>
</dbReference>
<feature type="domain" description="Fibronectin type-III" evidence="3">
    <location>
        <begin position="240"/>
        <end position="350"/>
    </location>
</feature>
<keyword evidence="5" id="KW-1185">Reference proteome</keyword>
<protein>
    <submittedName>
        <fullName evidence="4">Fibronectin type III domain-containing protein 3B</fullName>
    </submittedName>
</protein>
<evidence type="ECO:0000256" key="2">
    <source>
        <dbReference type="SAM" id="MobiDB-lite"/>
    </source>
</evidence>
<dbReference type="InterPro" id="IPR013783">
    <property type="entry name" value="Ig-like_fold"/>
</dbReference>
<evidence type="ECO:0000313" key="5">
    <source>
        <dbReference type="Proteomes" id="UP001626550"/>
    </source>
</evidence>
<dbReference type="PROSITE" id="PS50853">
    <property type="entry name" value="FN3"/>
    <property type="match status" value="1"/>
</dbReference>
<dbReference type="AlphaFoldDB" id="A0ABD2QI84"/>
<evidence type="ECO:0000256" key="1">
    <source>
        <dbReference type="ARBA" id="ARBA00022737"/>
    </source>
</evidence>
<feature type="region of interest" description="Disordered" evidence="2">
    <location>
        <begin position="465"/>
        <end position="487"/>
    </location>
</feature>
<evidence type="ECO:0000313" key="4">
    <source>
        <dbReference type="EMBL" id="KAL3319261.1"/>
    </source>
</evidence>
<sequence>MISTSGPPLPMQLQVPPGHLIQQIVDENGILTHLIISPYNPNMQIKLNDRLYFNEDNESQNIENPSSKTNESLTLNTNMEMDPKSPNQNGNHVYEYNGYDDDNGPYYHANSSGRLRNGKTRHSAHSDIYNSEQNPNDRYLDSEIKAIKDILSSMPVPQVSEITAKTALVTIYQPSNLSVDVCNGRELDGEGQNQVKPWTIDSSSLSFKLFLAERDSEPGSFLEVYTPWSEEFKASTAGSPPSAPDMIRLVKAMTHALQLSWSPVEPVQQKSLSSESHNGKMEPLLYRLEMLDEVLSPLDENFVTVYSGKSCEHLVTNLRRSTCYKFRVAVANSDGLSKFSDVIACQTLADKPSQPKNLQATALDMQGKPSRHSIGSVSVCWDSPDDCGGQNITCYCLEMLLPVYRMRGFKLKKRKVDHLTADNLSLWPSVSCEAQPVYFTSKSQDSTLPLLGRFLEIASVARTNHKPKRSHSLSPRASSDHESNFSCKKSKHTNRISAEYAAFEDTEPEKQMIEHVWCVVYLGLGSQVIVDGLKSGLELSFRVRAANESHTKDFVGLLRESIWGKVSSQLVWQLAPVVPGPFIASPRLTVEGKEIEELGTFHMRTAREKQKSEVCLHWSPPPEDGGAPIILYEVQHATSGDWTGKKSPQTQSSGSSSQLSSPEHRGNLSKKKKHVPEEQLALLYRGAELECLVSFQESSSIPRASSKHGVFPLRPGRTHSFRVRAKNSLGWTNWSDWKEFIVSYQNPFPLP</sequence>
<dbReference type="CDD" id="cd00063">
    <property type="entry name" value="FN3"/>
    <property type="match status" value="2"/>
</dbReference>
<dbReference type="InterPro" id="IPR050964">
    <property type="entry name" value="Striated_Muscle_Regulatory"/>
</dbReference>
<organism evidence="4 5">
    <name type="scientific">Cichlidogyrus casuarinus</name>
    <dbReference type="NCBI Taxonomy" id="1844966"/>
    <lineage>
        <taxon>Eukaryota</taxon>
        <taxon>Metazoa</taxon>
        <taxon>Spiralia</taxon>
        <taxon>Lophotrochozoa</taxon>
        <taxon>Platyhelminthes</taxon>
        <taxon>Monogenea</taxon>
        <taxon>Monopisthocotylea</taxon>
        <taxon>Dactylogyridea</taxon>
        <taxon>Ancyrocephalidae</taxon>
        <taxon>Cichlidogyrus</taxon>
    </lineage>
</organism>
<dbReference type="InterPro" id="IPR036116">
    <property type="entry name" value="FN3_sf"/>
</dbReference>
<dbReference type="InterPro" id="IPR003961">
    <property type="entry name" value="FN3_dom"/>
</dbReference>
<feature type="compositionally biased region" description="Low complexity" evidence="2">
    <location>
        <begin position="647"/>
        <end position="661"/>
    </location>
</feature>
<dbReference type="SUPFAM" id="SSF49265">
    <property type="entry name" value="Fibronectin type III"/>
    <property type="match status" value="2"/>
</dbReference>